<evidence type="ECO:0000256" key="1">
    <source>
        <dbReference type="SAM" id="MobiDB-lite"/>
    </source>
</evidence>
<evidence type="ECO:0000313" key="3">
    <source>
        <dbReference type="Proteomes" id="UP000050741"/>
    </source>
</evidence>
<feature type="signal peptide" evidence="2">
    <location>
        <begin position="1"/>
        <end position="29"/>
    </location>
</feature>
<dbReference type="GO" id="GO:0045503">
    <property type="term" value="F:dynein light chain binding"/>
    <property type="evidence" value="ECO:0007669"/>
    <property type="project" value="InterPro"/>
</dbReference>
<accession>A0A183BYZ6</accession>
<keyword evidence="2" id="KW-0732">Signal</keyword>
<evidence type="ECO:0000256" key="2">
    <source>
        <dbReference type="SAM" id="SignalP"/>
    </source>
</evidence>
<dbReference type="PANTHER" id="PTHR16022">
    <property type="entry name" value="WD REPEAT DOMAIN 60"/>
    <property type="match status" value="1"/>
</dbReference>
<feature type="compositionally biased region" description="Polar residues" evidence="1">
    <location>
        <begin position="293"/>
        <end position="313"/>
    </location>
</feature>
<feature type="compositionally biased region" description="Basic and acidic residues" evidence="1">
    <location>
        <begin position="115"/>
        <end position="128"/>
    </location>
</feature>
<feature type="compositionally biased region" description="Basic and acidic residues" evidence="1">
    <location>
        <begin position="42"/>
        <end position="100"/>
    </location>
</feature>
<proteinExistence type="predicted"/>
<evidence type="ECO:0000313" key="4">
    <source>
        <dbReference type="WBParaSite" id="GPLIN_000583700"/>
    </source>
</evidence>
<reference evidence="4" key="2">
    <citation type="submission" date="2016-06" db="UniProtKB">
        <authorList>
            <consortium name="WormBaseParasite"/>
        </authorList>
    </citation>
    <scope>IDENTIFICATION</scope>
</reference>
<organism evidence="3 4">
    <name type="scientific">Globodera pallida</name>
    <name type="common">Potato cyst nematode worm</name>
    <name type="synonym">Heterodera pallida</name>
    <dbReference type="NCBI Taxonomy" id="36090"/>
    <lineage>
        <taxon>Eukaryota</taxon>
        <taxon>Metazoa</taxon>
        <taxon>Ecdysozoa</taxon>
        <taxon>Nematoda</taxon>
        <taxon>Chromadorea</taxon>
        <taxon>Rhabditida</taxon>
        <taxon>Tylenchina</taxon>
        <taxon>Tylenchomorpha</taxon>
        <taxon>Tylenchoidea</taxon>
        <taxon>Heteroderidae</taxon>
        <taxon>Heteroderinae</taxon>
        <taxon>Globodera</taxon>
    </lineage>
</organism>
<reference evidence="3" key="1">
    <citation type="submission" date="2014-05" db="EMBL/GenBank/DDBJ databases">
        <title>The genome and life-stage specific transcriptomes of Globodera pallida elucidate key aspects of plant parasitism by a cyst nematode.</title>
        <authorList>
            <person name="Cotton J.A."/>
            <person name="Lilley C.J."/>
            <person name="Jones L.M."/>
            <person name="Kikuchi T."/>
            <person name="Reid A.J."/>
            <person name="Thorpe P."/>
            <person name="Tsai I.J."/>
            <person name="Beasley H."/>
            <person name="Blok V."/>
            <person name="Cock P.J.A."/>
            <person name="Van den Akker S.E."/>
            <person name="Holroyd N."/>
            <person name="Hunt M."/>
            <person name="Mantelin S."/>
            <person name="Naghra H."/>
            <person name="Pain A."/>
            <person name="Palomares-Rius J.E."/>
            <person name="Zarowiecki M."/>
            <person name="Berriman M."/>
            <person name="Jones J.T."/>
            <person name="Urwin P.E."/>
        </authorList>
    </citation>
    <scope>NUCLEOTIDE SEQUENCE [LARGE SCALE GENOMIC DNA]</scope>
    <source>
        <strain evidence="3">Lindley</strain>
    </source>
</reference>
<feature type="chain" id="PRO_5008146821" evidence="2">
    <location>
        <begin position="30"/>
        <end position="722"/>
    </location>
</feature>
<dbReference type="Proteomes" id="UP000050741">
    <property type="component" value="Unassembled WGS sequence"/>
</dbReference>
<protein>
    <submittedName>
        <fullName evidence="4">WD_REPEATS_REGION domain-containing protein</fullName>
    </submittedName>
</protein>
<sequence length="722" mass="79909">MIGSMVPRSFCALQIFFLLVTEMPLLVHSRQQLKDSPIGPARPDKRPTVGSEKDQSRDKRSKETVKEKDKRTKTSSKAEKLKEAGGEKKKKEANNGEKRGSNKIAELPQQKIQQKRLEKEEEQEQQHYEEDFEQYESDFDEDMEEAQNEHQRITKTVKNEAAVVDEEHDEEEEDPAKSSVLLRRVAEGKLRAKETADAGGAALIVRREVNFVDENRAAQTEQLGAERWSSEMFRPQLGGEEHEAGITAKAAHLMDFFMELAGKREGRAQACTQMPEAGLAVATQTERTESESKSTQQTQWTDESVFSNSNGQQRHLAEEEGGKSGQNWQQRRRLNTFLKAVEHLVSGIGALADTSPDKSILQHNSNLEFSSRFSTFSLSNSALFKEGRLCAMTVKDPHTISVAIFVPKSDDVRLNRKSFIAEFPLESPEIHPLRLLRCEQEVVAFRYSSDNFSAAFAGLKDGSVVAWDLHAEERPFASLVDAGGGSSAPAPASKGPFVLVPCFDTAFSSLIDAKDDESRQMDTSKHRPPIRSSTDDVEMPSSIVALEVLSDETKAPGVLAQLVTLYESGTVRWWTALDNSPNLQQPFQWPSDAAAGDLDGSYVTREGGGQIKLVQLFTTTRCFGGRKKNGEFCTCMAFLPPMATNLSNSRQSSKVLVGSSAGRIVSVGRGENECVHYSSGGIDRGIEPEEITGIRTCPLKENIFAVNVTILKNLSLISTNVK</sequence>
<dbReference type="AlphaFoldDB" id="A0A183BYZ6"/>
<name>A0A183BYZ6_GLOPA</name>
<dbReference type="GO" id="GO:0042073">
    <property type="term" value="P:intraciliary transport"/>
    <property type="evidence" value="ECO:0007669"/>
    <property type="project" value="InterPro"/>
</dbReference>
<feature type="region of interest" description="Disordered" evidence="1">
    <location>
        <begin position="31"/>
        <end position="128"/>
    </location>
</feature>
<keyword evidence="3" id="KW-1185">Reference proteome</keyword>
<dbReference type="WBParaSite" id="GPLIN_000583700">
    <property type="protein sequence ID" value="GPLIN_000583700"/>
    <property type="gene ID" value="GPLIN_000583700"/>
</dbReference>
<feature type="compositionally biased region" description="Basic and acidic residues" evidence="1">
    <location>
        <begin position="515"/>
        <end position="525"/>
    </location>
</feature>
<dbReference type="GO" id="GO:0045504">
    <property type="term" value="F:dynein heavy chain binding"/>
    <property type="evidence" value="ECO:0007669"/>
    <property type="project" value="InterPro"/>
</dbReference>
<dbReference type="PANTHER" id="PTHR16022:SF0">
    <property type="entry name" value="CYTOPLASMIC DYNEIN 2 INTERMEDIATE CHAIN 1"/>
    <property type="match status" value="1"/>
</dbReference>
<dbReference type="GO" id="GO:0005929">
    <property type="term" value="C:cilium"/>
    <property type="evidence" value="ECO:0007669"/>
    <property type="project" value="GOC"/>
</dbReference>
<feature type="region of interest" description="Disordered" evidence="1">
    <location>
        <begin position="280"/>
        <end position="328"/>
    </location>
</feature>
<dbReference type="InterPro" id="IPR042505">
    <property type="entry name" value="DYNC2I1"/>
</dbReference>
<feature type="region of interest" description="Disordered" evidence="1">
    <location>
        <begin position="515"/>
        <end position="536"/>
    </location>
</feature>
<feature type="region of interest" description="Disordered" evidence="1">
    <location>
        <begin position="138"/>
        <end position="157"/>
    </location>
</feature>
<dbReference type="GO" id="GO:0005868">
    <property type="term" value="C:cytoplasmic dynein complex"/>
    <property type="evidence" value="ECO:0007669"/>
    <property type="project" value="InterPro"/>
</dbReference>